<dbReference type="RefSeq" id="WP_218125410.1">
    <property type="nucleotide sequence ID" value="NZ_FNAD01000016.1"/>
</dbReference>
<dbReference type="GO" id="GO:0008446">
    <property type="term" value="F:GDP-mannose 4,6-dehydratase activity"/>
    <property type="evidence" value="ECO:0007669"/>
    <property type="project" value="UniProtKB-UniRule"/>
</dbReference>
<comment type="function">
    <text evidence="6 7">Catalyzes the conversion of GDP-D-mannose to GDP-4-dehydro-6-deoxy-D-mannose.</text>
</comment>
<keyword evidence="7" id="KW-0521">NADP</keyword>
<comment type="cofactor">
    <cofactor evidence="2 7">
        <name>NADP(+)</name>
        <dbReference type="ChEBI" id="CHEBI:58349"/>
    </cofactor>
</comment>
<feature type="domain" description="NAD(P)-binding" evidence="8">
    <location>
        <begin position="5"/>
        <end position="316"/>
    </location>
</feature>
<dbReference type="EMBL" id="FNAD01000016">
    <property type="protein sequence ID" value="SDE24388.1"/>
    <property type="molecule type" value="Genomic_DNA"/>
</dbReference>
<dbReference type="Pfam" id="PF16363">
    <property type="entry name" value="GDP_Man_Dehyd"/>
    <property type="match status" value="1"/>
</dbReference>
<dbReference type="CDD" id="cd05260">
    <property type="entry name" value="GDP_MD_SDR_e"/>
    <property type="match status" value="1"/>
</dbReference>
<dbReference type="HAMAP" id="MF_00955">
    <property type="entry name" value="GDP_Man_dehydratase"/>
    <property type="match status" value="1"/>
</dbReference>
<dbReference type="Gene3D" id="3.40.50.720">
    <property type="entry name" value="NAD(P)-binding Rossmann-like Domain"/>
    <property type="match status" value="1"/>
</dbReference>
<keyword evidence="5 7" id="KW-0456">Lyase</keyword>
<proteinExistence type="inferred from homology"/>
<dbReference type="SUPFAM" id="SSF51735">
    <property type="entry name" value="NAD(P)-binding Rossmann-fold domains"/>
    <property type="match status" value="1"/>
</dbReference>
<comment type="similarity">
    <text evidence="3 7">Belongs to the NAD(P)-dependent epimerase/dehydratase family. GDP-mannose 4,6-dehydratase subfamily.</text>
</comment>
<comment type="caution">
    <text evidence="7">Lacks conserved residue(s) required for the propagation of feature annotation.</text>
</comment>
<dbReference type="InterPro" id="IPR006368">
    <property type="entry name" value="GDP_Man_deHydtase"/>
</dbReference>
<dbReference type="InterPro" id="IPR016040">
    <property type="entry name" value="NAD(P)-bd_dom"/>
</dbReference>
<dbReference type="EC" id="4.2.1.47" evidence="4 7"/>
<dbReference type="InterPro" id="IPR036291">
    <property type="entry name" value="NAD(P)-bd_dom_sf"/>
</dbReference>
<dbReference type="GO" id="GO:0070401">
    <property type="term" value="F:NADP+ binding"/>
    <property type="evidence" value="ECO:0007669"/>
    <property type="project" value="UniProtKB-UniRule"/>
</dbReference>
<dbReference type="PANTHER" id="PTHR43715">
    <property type="entry name" value="GDP-MANNOSE 4,6-DEHYDRATASE"/>
    <property type="match status" value="1"/>
</dbReference>
<keyword evidence="10" id="KW-1185">Reference proteome</keyword>
<evidence type="ECO:0000313" key="9">
    <source>
        <dbReference type="EMBL" id="SDE24388.1"/>
    </source>
</evidence>
<comment type="catalytic activity">
    <reaction evidence="1 7">
        <text>GDP-alpha-D-mannose = GDP-4-dehydro-alpha-D-rhamnose + H2O</text>
        <dbReference type="Rhea" id="RHEA:23820"/>
        <dbReference type="ChEBI" id="CHEBI:15377"/>
        <dbReference type="ChEBI" id="CHEBI:57527"/>
        <dbReference type="ChEBI" id="CHEBI:57964"/>
        <dbReference type="EC" id="4.2.1.47"/>
    </reaction>
</comment>
<name>A0A1G7BB79_9ACTN</name>
<protein>
    <recommendedName>
        <fullName evidence="4 7">GDP-mannose 4,6-dehydratase</fullName>
        <ecNumber evidence="4 7">4.2.1.47</ecNumber>
    </recommendedName>
    <alternativeName>
        <fullName evidence="7">GDP-D-mannose dehydratase</fullName>
    </alternativeName>
</protein>
<dbReference type="Gene3D" id="3.90.25.10">
    <property type="entry name" value="UDP-galactose 4-epimerase, domain 1"/>
    <property type="match status" value="1"/>
</dbReference>
<evidence type="ECO:0000313" key="10">
    <source>
        <dbReference type="Proteomes" id="UP000198949"/>
    </source>
</evidence>
<gene>
    <name evidence="7" type="primary">gmd</name>
    <name evidence="9" type="ORF">SAMN05216270_11657</name>
</gene>
<sequence>MKTALITGISGQDGSYLTELLLAKGYVVHGIVRRSSMIGNTSRLDAVYQDPHDSGRRLFLHHGDVTDAGLLVNLIRDIRPDEVYNLAAQSHVRVSFDLPDYTANVTALGAIRLLEAVRASGIDTRIYQASTSEMFGTAAPPQHETTVFHPRSPYGVSKLFAHWATVNYRESYGMFAVNGIAFNHESPRRGETFVTRKITRAVARIAAGLEKRVYLGNLDAVRDWGYAPEYAEAMWLMLQHGEPVDYVIATGRAATVRDFADAAFSHAGLDWRDHVEHDDRYERPAEVPELVGDPAKIEREIGWKARVYWDELARIMVDADRNALRSGT</sequence>
<dbReference type="NCBIfam" id="TIGR01472">
    <property type="entry name" value="gmd"/>
    <property type="match status" value="1"/>
</dbReference>
<evidence type="ECO:0000256" key="5">
    <source>
        <dbReference type="ARBA" id="ARBA00023239"/>
    </source>
</evidence>
<evidence type="ECO:0000256" key="7">
    <source>
        <dbReference type="HAMAP-Rule" id="MF_00955"/>
    </source>
</evidence>
<evidence type="ECO:0000256" key="4">
    <source>
        <dbReference type="ARBA" id="ARBA00011989"/>
    </source>
</evidence>
<dbReference type="GO" id="GO:0042351">
    <property type="term" value="P:'de novo' GDP-L-fucose biosynthetic process"/>
    <property type="evidence" value="ECO:0007669"/>
    <property type="project" value="TreeGrafter"/>
</dbReference>
<accession>A0A1G7BB79</accession>
<evidence type="ECO:0000256" key="6">
    <source>
        <dbReference type="ARBA" id="ARBA00059383"/>
    </source>
</evidence>
<organism evidence="9 10">
    <name type="scientific">Glycomyces harbinensis</name>
    <dbReference type="NCBI Taxonomy" id="58114"/>
    <lineage>
        <taxon>Bacteria</taxon>
        <taxon>Bacillati</taxon>
        <taxon>Actinomycetota</taxon>
        <taxon>Actinomycetes</taxon>
        <taxon>Glycomycetales</taxon>
        <taxon>Glycomycetaceae</taxon>
        <taxon>Glycomyces</taxon>
    </lineage>
</organism>
<dbReference type="Proteomes" id="UP000198949">
    <property type="component" value="Unassembled WGS sequence"/>
</dbReference>
<dbReference type="PANTHER" id="PTHR43715:SF1">
    <property type="entry name" value="GDP-MANNOSE 4,6 DEHYDRATASE"/>
    <property type="match status" value="1"/>
</dbReference>
<evidence type="ECO:0000259" key="8">
    <source>
        <dbReference type="Pfam" id="PF16363"/>
    </source>
</evidence>
<evidence type="ECO:0000256" key="1">
    <source>
        <dbReference type="ARBA" id="ARBA00000188"/>
    </source>
</evidence>
<dbReference type="FunFam" id="3.40.50.720:FF:000924">
    <property type="entry name" value="GDP-mannose 4,6 dehydratase"/>
    <property type="match status" value="1"/>
</dbReference>
<evidence type="ECO:0000256" key="2">
    <source>
        <dbReference type="ARBA" id="ARBA00001937"/>
    </source>
</evidence>
<dbReference type="AlphaFoldDB" id="A0A1G7BB79"/>
<dbReference type="STRING" id="58114.SAMN05216270_11657"/>
<evidence type="ECO:0000256" key="3">
    <source>
        <dbReference type="ARBA" id="ARBA00009263"/>
    </source>
</evidence>
<reference evidence="10" key="1">
    <citation type="submission" date="2016-10" db="EMBL/GenBank/DDBJ databases">
        <authorList>
            <person name="Varghese N."/>
            <person name="Submissions S."/>
        </authorList>
    </citation>
    <scope>NUCLEOTIDE SEQUENCE [LARGE SCALE GENOMIC DNA]</scope>
    <source>
        <strain evidence="10">CGMCC 4.3516</strain>
    </source>
</reference>